<dbReference type="OrthoDB" id="337038at2759"/>
<reference evidence="13" key="1">
    <citation type="journal article" date="2011" name="Genome Res.">
        <title>Phylogeny-wide analysis of social amoeba genomes highlights ancient origins for complex intercellular communication.</title>
        <authorList>
            <person name="Heidel A.J."/>
            <person name="Lawal H.M."/>
            <person name="Felder M."/>
            <person name="Schilde C."/>
            <person name="Helps N.R."/>
            <person name="Tunggal B."/>
            <person name="Rivero F."/>
            <person name="John U."/>
            <person name="Schleicher M."/>
            <person name="Eichinger L."/>
            <person name="Platzer M."/>
            <person name="Noegel A.A."/>
            <person name="Schaap P."/>
            <person name="Gloeckner G."/>
        </authorList>
    </citation>
    <scope>NUCLEOTIDE SEQUENCE [LARGE SCALE GENOMIC DNA]</scope>
    <source>
        <strain evidence="13">SH3</strain>
    </source>
</reference>
<name>F4PVS5_CACFS</name>
<dbReference type="RefSeq" id="XP_004367072.1">
    <property type="nucleotide sequence ID" value="XM_004367015.1"/>
</dbReference>
<evidence type="ECO:0000256" key="1">
    <source>
        <dbReference type="ARBA" id="ARBA00002620"/>
    </source>
</evidence>
<evidence type="ECO:0000256" key="11">
    <source>
        <dbReference type="SAM" id="Phobius"/>
    </source>
</evidence>
<keyword evidence="5 11" id="KW-0812">Transmembrane</keyword>
<evidence type="ECO:0000256" key="9">
    <source>
        <dbReference type="ARBA" id="ARBA00023136"/>
    </source>
</evidence>
<proteinExistence type="predicted"/>
<evidence type="ECO:0000256" key="7">
    <source>
        <dbReference type="ARBA" id="ARBA00023034"/>
    </source>
</evidence>
<organism evidence="12 13">
    <name type="scientific">Cavenderia fasciculata</name>
    <name type="common">Slime mold</name>
    <name type="synonym">Dictyostelium fasciculatum</name>
    <dbReference type="NCBI Taxonomy" id="261658"/>
    <lineage>
        <taxon>Eukaryota</taxon>
        <taxon>Amoebozoa</taxon>
        <taxon>Evosea</taxon>
        <taxon>Eumycetozoa</taxon>
        <taxon>Dictyostelia</taxon>
        <taxon>Acytosteliales</taxon>
        <taxon>Cavenderiaceae</taxon>
        <taxon>Cavenderia</taxon>
    </lineage>
</organism>
<keyword evidence="9 11" id="KW-0472">Membrane</keyword>
<evidence type="ECO:0000256" key="4">
    <source>
        <dbReference type="ARBA" id="ARBA00004555"/>
    </source>
</evidence>
<keyword evidence="6 11" id="KW-1133">Transmembrane helix</keyword>
<feature type="region of interest" description="Disordered" evidence="10">
    <location>
        <begin position="268"/>
        <end position="292"/>
    </location>
</feature>
<dbReference type="GO" id="GO:0016020">
    <property type="term" value="C:membrane"/>
    <property type="evidence" value="ECO:0007669"/>
    <property type="project" value="UniProtKB-SubCell"/>
</dbReference>
<dbReference type="GeneID" id="14872489"/>
<dbReference type="KEGG" id="dfa:DFA_07206"/>
<feature type="compositionally biased region" description="Low complexity" evidence="10">
    <location>
        <begin position="268"/>
        <end position="286"/>
    </location>
</feature>
<feature type="transmembrane region" description="Helical" evidence="11">
    <location>
        <begin position="82"/>
        <end position="101"/>
    </location>
</feature>
<dbReference type="EMBL" id="GL883013">
    <property type="protein sequence ID" value="EGG20089.1"/>
    <property type="molecule type" value="Genomic_DNA"/>
</dbReference>
<evidence type="ECO:0000256" key="6">
    <source>
        <dbReference type="ARBA" id="ARBA00022989"/>
    </source>
</evidence>
<evidence type="ECO:0000313" key="13">
    <source>
        <dbReference type="Proteomes" id="UP000007797"/>
    </source>
</evidence>
<dbReference type="GO" id="GO:0005739">
    <property type="term" value="C:mitochondrion"/>
    <property type="evidence" value="ECO:0007669"/>
    <property type="project" value="UniProtKB-SubCell"/>
</dbReference>
<dbReference type="Proteomes" id="UP000007797">
    <property type="component" value="Unassembled WGS sequence"/>
</dbReference>
<keyword evidence="7" id="KW-0333">Golgi apparatus</keyword>
<dbReference type="OMA" id="RIPRKIM"/>
<accession>F4PVS5</accession>
<evidence type="ECO:0000256" key="3">
    <source>
        <dbReference type="ARBA" id="ARBA00004173"/>
    </source>
</evidence>
<evidence type="ECO:0000256" key="5">
    <source>
        <dbReference type="ARBA" id="ARBA00022692"/>
    </source>
</evidence>
<evidence type="ECO:0000256" key="8">
    <source>
        <dbReference type="ARBA" id="ARBA00023128"/>
    </source>
</evidence>
<dbReference type="PANTHER" id="PTHR21425:SF2">
    <property type="entry name" value="PROTEIN C1ORF43"/>
    <property type="match status" value="1"/>
</dbReference>
<evidence type="ECO:0008006" key="14">
    <source>
        <dbReference type="Google" id="ProtNLM"/>
    </source>
</evidence>
<dbReference type="PANTHER" id="PTHR21425">
    <property type="entry name" value="NICE-3"/>
    <property type="match status" value="1"/>
</dbReference>
<comment type="subcellular location">
    <subcellularLocation>
        <location evidence="4">Golgi apparatus</location>
    </subcellularLocation>
    <subcellularLocation>
        <location evidence="2">Membrane</location>
        <topology evidence="2">Single-pass membrane protein</topology>
    </subcellularLocation>
    <subcellularLocation>
        <location evidence="3">Mitochondrion</location>
    </subcellularLocation>
</comment>
<dbReference type="AlphaFoldDB" id="F4PVS5"/>
<dbReference type="InterPro" id="IPR010876">
    <property type="entry name" value="C1orf43"/>
</dbReference>
<gene>
    <name evidence="12" type="ORF">DFA_07206</name>
</gene>
<feature type="transmembrane region" description="Helical" evidence="11">
    <location>
        <begin position="45"/>
        <end position="62"/>
    </location>
</feature>
<dbReference type="GO" id="GO:0005794">
    <property type="term" value="C:Golgi apparatus"/>
    <property type="evidence" value="ECO:0007669"/>
    <property type="project" value="UniProtKB-SubCell"/>
</dbReference>
<keyword evidence="13" id="KW-1185">Reference proteome</keyword>
<protein>
    <recommendedName>
        <fullName evidence="14">Defect at low temperature protein 1</fullName>
    </recommendedName>
</protein>
<evidence type="ECO:0000313" key="12">
    <source>
        <dbReference type="EMBL" id="EGG20089.1"/>
    </source>
</evidence>
<sequence length="292" mass="33595">MTTKKINLINKERYNTKYSNISLAMKTNVSPLYQSFERLKKSSSLFIWVVIQSIVNVGIANGQRVDDGVVNADDFNSMTFKHYLIIIFIVAGMLFITVSMIQLRTRLKANMIDRIPRKIMPFLRPGDLSHKQRTTILNELVKSKQTASQIKPQIGDHPIGHLGWGAPTSEYAKVHFKTSIAKSWIILERAAIHYDPSLVRESKMCIRDYVNMLTDRCSHLNRSLARIYIDTYERARFSEDEFTLDEYSTFMKKFFVLIQDLEKDNNNNNNIGVGSSNSVHVDNNNNIRSPPK</sequence>
<evidence type="ECO:0000256" key="10">
    <source>
        <dbReference type="SAM" id="MobiDB-lite"/>
    </source>
</evidence>
<evidence type="ECO:0000256" key="2">
    <source>
        <dbReference type="ARBA" id="ARBA00004167"/>
    </source>
</evidence>
<keyword evidence="8" id="KW-0496">Mitochondrion</keyword>
<comment type="function">
    <text evidence="1">General regulator of phagocytosis. Required to uptake Gram negative bacterium by macrophages.</text>
</comment>